<keyword evidence="17" id="KW-1185">Reference proteome</keyword>
<evidence type="ECO:0000256" key="11">
    <source>
        <dbReference type="ARBA" id="ARBA00023204"/>
    </source>
</evidence>
<evidence type="ECO:0000256" key="6">
    <source>
        <dbReference type="ARBA" id="ARBA00022759"/>
    </source>
</evidence>
<feature type="region of interest" description="Disordered" evidence="14">
    <location>
        <begin position="1"/>
        <end position="81"/>
    </location>
</feature>
<dbReference type="GO" id="GO:0000712">
    <property type="term" value="P:resolution of meiotic recombination intermediates"/>
    <property type="evidence" value="ECO:0007669"/>
    <property type="project" value="TreeGrafter"/>
</dbReference>
<feature type="region of interest" description="Disordered" evidence="14">
    <location>
        <begin position="261"/>
        <end position="280"/>
    </location>
</feature>
<dbReference type="EMBL" id="JAULSR010000001">
    <property type="protein sequence ID" value="KAK0634619.1"/>
    <property type="molecule type" value="Genomic_DNA"/>
</dbReference>
<dbReference type="GO" id="GO:0003677">
    <property type="term" value="F:DNA binding"/>
    <property type="evidence" value="ECO:0007669"/>
    <property type="project" value="InterPro"/>
</dbReference>
<gene>
    <name evidence="16" type="ORF">B0T17DRAFT_481406</name>
</gene>
<evidence type="ECO:0000313" key="17">
    <source>
        <dbReference type="Proteomes" id="UP001174934"/>
    </source>
</evidence>
<evidence type="ECO:0000256" key="13">
    <source>
        <dbReference type="ARBA" id="ARBA00023254"/>
    </source>
</evidence>
<evidence type="ECO:0000256" key="14">
    <source>
        <dbReference type="SAM" id="MobiDB-lite"/>
    </source>
</evidence>
<evidence type="ECO:0000256" key="3">
    <source>
        <dbReference type="ARBA" id="ARBA00005313"/>
    </source>
</evidence>
<dbReference type="CDD" id="cd20085">
    <property type="entry name" value="XPF_nuclease_Mms4"/>
    <property type="match status" value="1"/>
</dbReference>
<organism evidence="16 17">
    <name type="scientific">Bombardia bombarda</name>
    <dbReference type="NCBI Taxonomy" id="252184"/>
    <lineage>
        <taxon>Eukaryota</taxon>
        <taxon>Fungi</taxon>
        <taxon>Dikarya</taxon>
        <taxon>Ascomycota</taxon>
        <taxon>Pezizomycotina</taxon>
        <taxon>Sordariomycetes</taxon>
        <taxon>Sordariomycetidae</taxon>
        <taxon>Sordariales</taxon>
        <taxon>Lasiosphaeriaceae</taxon>
        <taxon>Bombardia</taxon>
    </lineage>
</organism>
<evidence type="ECO:0000256" key="9">
    <source>
        <dbReference type="ARBA" id="ARBA00022842"/>
    </source>
</evidence>
<evidence type="ECO:0000256" key="7">
    <source>
        <dbReference type="ARBA" id="ARBA00022763"/>
    </source>
</evidence>
<dbReference type="GO" id="GO:0031573">
    <property type="term" value="P:mitotic intra-S DNA damage checkpoint signaling"/>
    <property type="evidence" value="ECO:0007669"/>
    <property type="project" value="TreeGrafter"/>
</dbReference>
<evidence type="ECO:0000256" key="2">
    <source>
        <dbReference type="ARBA" id="ARBA00004123"/>
    </source>
</evidence>
<dbReference type="GO" id="GO:0046872">
    <property type="term" value="F:metal ion binding"/>
    <property type="evidence" value="ECO:0007669"/>
    <property type="project" value="UniProtKB-KW"/>
</dbReference>
<keyword evidence="5" id="KW-0479">Metal-binding</keyword>
<feature type="compositionally biased region" description="Pro residues" evidence="14">
    <location>
        <begin position="43"/>
        <end position="56"/>
    </location>
</feature>
<evidence type="ECO:0000256" key="12">
    <source>
        <dbReference type="ARBA" id="ARBA00023242"/>
    </source>
</evidence>
<comment type="subcellular location">
    <subcellularLocation>
        <location evidence="2">Nucleus</location>
    </subcellularLocation>
</comment>
<keyword evidence="12" id="KW-0539">Nucleus</keyword>
<sequence length="439" mass="48751">MPRSFSEVITLDDSDSDDEFPDISTVDPTKLVKTASARNAPARPAPRPPAQRPQPKQPALRKTDDEKAKEKEEKAAAREAELERKRLEKERAKQERALEKERAAALAEVNKIRTDKKVSTPEMIVDFPATINHAIKLQAESLLKDLDVQCATWTSPVDNVVRWRRKVKSRYNEELGHWEPVPMCIEPDNHVMVLLPAAEFVKLVLAGDSGTLEAHVGRMQTHFPNNTIIYLIEGLTPWLRKNRNLRNRQFVSAVRSGLDEDSATASSADAPPPSGTIPPQTYIDEDTIEDALLQLQVLHGVLIHHTTAAVETAQWVAVFTQHISTVPYRRQREDSNAAAAGFCMETGQVRTGDGARDTYVRMLQEIGRVTAPIAYGIAAEFETVSQLVRGLEAEGPLRLEGVRKSANKDGAVSDRAVGQAVSRRIHKIFTGRDETSTDV</sequence>
<evidence type="ECO:0000256" key="1">
    <source>
        <dbReference type="ARBA" id="ARBA00001946"/>
    </source>
</evidence>
<keyword evidence="7" id="KW-0227">DNA damage</keyword>
<dbReference type="InterPro" id="IPR042530">
    <property type="entry name" value="EME1/EME2_C"/>
</dbReference>
<keyword evidence="8" id="KW-0378">Hydrolase</keyword>
<feature type="domain" description="ERCC4" evidence="15">
    <location>
        <begin position="122"/>
        <end position="392"/>
    </location>
</feature>
<comment type="similarity">
    <text evidence="3">Belongs to the EME1/MMS4 family.</text>
</comment>
<keyword evidence="10" id="KW-0233">DNA recombination</keyword>
<keyword evidence="11" id="KW-0234">DNA repair</keyword>
<protein>
    <submittedName>
        <fullName evidence="16">ERCC4 domain-containing protein</fullName>
    </submittedName>
</protein>
<dbReference type="GO" id="GO:0005634">
    <property type="term" value="C:nucleus"/>
    <property type="evidence" value="ECO:0007669"/>
    <property type="project" value="UniProtKB-SubCell"/>
</dbReference>
<evidence type="ECO:0000256" key="5">
    <source>
        <dbReference type="ARBA" id="ARBA00022723"/>
    </source>
</evidence>
<dbReference type="GO" id="GO:0006302">
    <property type="term" value="P:double-strand break repair"/>
    <property type="evidence" value="ECO:0007669"/>
    <property type="project" value="TreeGrafter"/>
</dbReference>
<proteinExistence type="inferred from homology"/>
<feature type="compositionally biased region" description="Acidic residues" evidence="14">
    <location>
        <begin position="10"/>
        <end position="21"/>
    </location>
</feature>
<dbReference type="SMART" id="SM00891">
    <property type="entry name" value="ERCC4"/>
    <property type="match status" value="1"/>
</dbReference>
<dbReference type="AlphaFoldDB" id="A0AA39XIG6"/>
<evidence type="ECO:0000256" key="8">
    <source>
        <dbReference type="ARBA" id="ARBA00022801"/>
    </source>
</evidence>
<keyword evidence="4" id="KW-0540">Nuclease</keyword>
<name>A0AA39XIG6_9PEZI</name>
<dbReference type="Gene3D" id="1.10.150.670">
    <property type="entry name" value="Crossover junction endonuclease EME1, DNA-binding domain"/>
    <property type="match status" value="1"/>
</dbReference>
<accession>A0AA39XIG6</accession>
<dbReference type="FunFam" id="1.10.150.670:FF:000004">
    <property type="entry name" value="Crossover junction endonuclease EME1"/>
    <property type="match status" value="1"/>
</dbReference>
<evidence type="ECO:0000313" key="16">
    <source>
        <dbReference type="EMBL" id="KAK0634619.1"/>
    </source>
</evidence>
<comment type="caution">
    <text evidence="16">The sequence shown here is derived from an EMBL/GenBank/DDBJ whole genome shotgun (WGS) entry which is preliminary data.</text>
</comment>
<evidence type="ECO:0000259" key="15">
    <source>
        <dbReference type="SMART" id="SM00891"/>
    </source>
</evidence>
<keyword evidence="13" id="KW-0469">Meiosis</keyword>
<dbReference type="GO" id="GO:0031297">
    <property type="term" value="P:replication fork processing"/>
    <property type="evidence" value="ECO:0007669"/>
    <property type="project" value="TreeGrafter"/>
</dbReference>
<comment type="cofactor">
    <cofactor evidence="1">
        <name>Mg(2+)</name>
        <dbReference type="ChEBI" id="CHEBI:18420"/>
    </cofactor>
</comment>
<keyword evidence="9" id="KW-0460">Magnesium</keyword>
<dbReference type="PANTHER" id="PTHR21077">
    <property type="entry name" value="EME1 PROTEIN"/>
    <property type="match status" value="1"/>
</dbReference>
<dbReference type="GO" id="GO:0048476">
    <property type="term" value="C:Holliday junction resolvase complex"/>
    <property type="evidence" value="ECO:0007669"/>
    <property type="project" value="InterPro"/>
</dbReference>
<keyword evidence="6" id="KW-0255">Endonuclease</keyword>
<reference evidence="16" key="1">
    <citation type="submission" date="2023-06" db="EMBL/GenBank/DDBJ databases">
        <title>Genome-scale phylogeny and comparative genomics of the fungal order Sordariales.</title>
        <authorList>
            <consortium name="Lawrence Berkeley National Laboratory"/>
            <person name="Hensen N."/>
            <person name="Bonometti L."/>
            <person name="Westerberg I."/>
            <person name="Brannstrom I.O."/>
            <person name="Guillou S."/>
            <person name="Cros-Aarteil S."/>
            <person name="Calhoun S."/>
            <person name="Haridas S."/>
            <person name="Kuo A."/>
            <person name="Mondo S."/>
            <person name="Pangilinan J."/>
            <person name="Riley R."/>
            <person name="LaButti K."/>
            <person name="Andreopoulos B."/>
            <person name="Lipzen A."/>
            <person name="Chen C."/>
            <person name="Yanf M."/>
            <person name="Daum C."/>
            <person name="Ng V."/>
            <person name="Clum A."/>
            <person name="Steindorff A."/>
            <person name="Ohm R."/>
            <person name="Martin F."/>
            <person name="Silar P."/>
            <person name="Natvig D."/>
            <person name="Lalanne C."/>
            <person name="Gautier V."/>
            <person name="Ament-velasquez S.L."/>
            <person name="Kruys A."/>
            <person name="Hutchinson M.I."/>
            <person name="Powell A.J."/>
            <person name="Barry K."/>
            <person name="Miller A.N."/>
            <person name="Grigoriev I.V."/>
            <person name="Debuchy R."/>
            <person name="Gladieux P."/>
            <person name="Thoren M.H."/>
            <person name="Johannesson H."/>
        </authorList>
    </citation>
    <scope>NUCLEOTIDE SEQUENCE</scope>
    <source>
        <strain evidence="16">SMH3391-2</strain>
    </source>
</reference>
<dbReference type="Pfam" id="PF02732">
    <property type="entry name" value="ERCC4"/>
    <property type="match status" value="1"/>
</dbReference>
<dbReference type="Gene3D" id="3.40.50.10130">
    <property type="match status" value="1"/>
</dbReference>
<dbReference type="Proteomes" id="UP001174934">
    <property type="component" value="Unassembled WGS sequence"/>
</dbReference>
<dbReference type="InterPro" id="IPR006166">
    <property type="entry name" value="ERCC4_domain"/>
</dbReference>
<feature type="compositionally biased region" description="Basic and acidic residues" evidence="14">
    <location>
        <begin position="61"/>
        <end position="81"/>
    </location>
</feature>
<dbReference type="PANTHER" id="PTHR21077:SF5">
    <property type="entry name" value="CROSSOVER JUNCTION ENDONUCLEASE MMS4"/>
    <property type="match status" value="1"/>
</dbReference>
<evidence type="ECO:0000256" key="10">
    <source>
        <dbReference type="ARBA" id="ARBA00023172"/>
    </source>
</evidence>
<dbReference type="InterPro" id="IPR033310">
    <property type="entry name" value="Mms4/EME1/EME2"/>
</dbReference>
<dbReference type="GO" id="GO:0008821">
    <property type="term" value="F:crossover junction DNA endonuclease activity"/>
    <property type="evidence" value="ECO:0007669"/>
    <property type="project" value="TreeGrafter"/>
</dbReference>
<evidence type="ECO:0000256" key="4">
    <source>
        <dbReference type="ARBA" id="ARBA00022722"/>
    </source>
</evidence>
<dbReference type="InterPro" id="IPR047521">
    <property type="entry name" value="XPF_nuclease_EME1_ascomycetes"/>
</dbReference>